<evidence type="ECO:0000259" key="1">
    <source>
        <dbReference type="PROSITE" id="PS51186"/>
    </source>
</evidence>
<dbReference type="CDD" id="cd04301">
    <property type="entry name" value="NAT_SF"/>
    <property type="match status" value="1"/>
</dbReference>
<evidence type="ECO:0000313" key="2">
    <source>
        <dbReference type="EMBL" id="MDT8998278.1"/>
    </source>
</evidence>
<dbReference type="Pfam" id="PF00583">
    <property type="entry name" value="Acetyltransf_1"/>
    <property type="match status" value="1"/>
</dbReference>
<dbReference type="EMBL" id="JAVXZY010000001">
    <property type="protein sequence ID" value="MDT8998278.1"/>
    <property type="molecule type" value="Genomic_DNA"/>
</dbReference>
<proteinExistence type="predicted"/>
<keyword evidence="3" id="KW-1185">Reference proteome</keyword>
<dbReference type="Proteomes" id="UP001246372">
    <property type="component" value="Unassembled WGS sequence"/>
</dbReference>
<sequence>MPSAPDICFDLATLAQDRDALLELNLEYMQWVLAGMAPVFGTPTDRLQDQALADYVAISLDKVCAAAPPRGVFYLIQADGQLAGMAGLRPLDTGPAAGPAAEIKRLYIRPAWRGQRLGQHALARLLADARAFGYRSVCLDSAPFMAAAHALYLAQGFLDCAPYAGCEVPSEFHARWRFMRLDLLAAPA</sequence>
<dbReference type="PANTHER" id="PTHR43305">
    <property type="entry name" value="FAMILY N-ACETYLTRANSFERASE, PUTATIVE (AFU_ORTHOLOGUE AFUA_2G01380)-RELATED"/>
    <property type="match status" value="1"/>
</dbReference>
<protein>
    <submittedName>
        <fullName evidence="2">GNAT family N-acetyltransferase</fullName>
    </submittedName>
</protein>
<name>A0ABU3P6U9_9BURK</name>
<organism evidence="2 3">
    <name type="scientific">Roseateles aquae</name>
    <dbReference type="NCBI Taxonomy" id="3077235"/>
    <lineage>
        <taxon>Bacteria</taxon>
        <taxon>Pseudomonadati</taxon>
        <taxon>Pseudomonadota</taxon>
        <taxon>Betaproteobacteria</taxon>
        <taxon>Burkholderiales</taxon>
        <taxon>Sphaerotilaceae</taxon>
        <taxon>Roseateles</taxon>
    </lineage>
</organism>
<dbReference type="InterPro" id="IPR016181">
    <property type="entry name" value="Acyl_CoA_acyltransferase"/>
</dbReference>
<dbReference type="SUPFAM" id="SSF55729">
    <property type="entry name" value="Acyl-CoA N-acyltransferases (Nat)"/>
    <property type="match status" value="1"/>
</dbReference>
<dbReference type="Gene3D" id="3.40.630.30">
    <property type="match status" value="1"/>
</dbReference>
<dbReference type="PROSITE" id="PS51186">
    <property type="entry name" value="GNAT"/>
    <property type="match status" value="1"/>
</dbReference>
<accession>A0ABU3P6U9</accession>
<dbReference type="PANTHER" id="PTHR43305:SF1">
    <property type="entry name" value="FAMILY N-ACETYLTRANSFERASE, PUTATIVE (AFU_ORTHOLOGUE AFUA_2G01380)-RELATED"/>
    <property type="match status" value="1"/>
</dbReference>
<dbReference type="RefSeq" id="WP_315648587.1">
    <property type="nucleotide sequence ID" value="NZ_JAVXZY010000001.1"/>
</dbReference>
<evidence type="ECO:0000313" key="3">
    <source>
        <dbReference type="Proteomes" id="UP001246372"/>
    </source>
</evidence>
<dbReference type="InterPro" id="IPR000182">
    <property type="entry name" value="GNAT_dom"/>
</dbReference>
<gene>
    <name evidence="2" type="ORF">RQP53_03195</name>
</gene>
<reference evidence="2" key="1">
    <citation type="submission" date="2023-09" db="EMBL/GenBank/DDBJ databases">
        <title>Paucibacter sp. APW11 Genome sequencing and assembly.</title>
        <authorList>
            <person name="Kim I."/>
        </authorList>
    </citation>
    <scope>NUCLEOTIDE SEQUENCE</scope>
    <source>
        <strain evidence="2">APW11</strain>
    </source>
</reference>
<feature type="domain" description="N-acetyltransferase" evidence="1">
    <location>
        <begin position="9"/>
        <end position="182"/>
    </location>
</feature>
<dbReference type="InterPro" id="IPR052777">
    <property type="entry name" value="Acetyltransferase_Enz"/>
</dbReference>
<comment type="caution">
    <text evidence="2">The sequence shown here is derived from an EMBL/GenBank/DDBJ whole genome shotgun (WGS) entry which is preliminary data.</text>
</comment>